<gene>
    <name evidence="1" type="ORF">J3D65DRAFT_606149</name>
</gene>
<evidence type="ECO:0008006" key="3">
    <source>
        <dbReference type="Google" id="ProtNLM"/>
    </source>
</evidence>
<sequence length="146" mass="16416">MYALAKQSLLLLLLLLPLLFLVNVFFSQWLSKNLPFLCYPPTCASDMVGGRVGWGNLRMAARNRPTCNSTGQQTTVGLSICLPACLPLPVHDTMRHAAVPALRYIPPYLSWFFRQRTACWGWELDQIGSAALAKEQALHYPPEREI</sequence>
<protein>
    <recommendedName>
        <fullName evidence="3">Secreted protein</fullName>
    </recommendedName>
</protein>
<accession>A0ABR1LAC8</accession>
<dbReference type="GeneID" id="92031330"/>
<proteinExistence type="predicted"/>
<dbReference type="Proteomes" id="UP001360953">
    <property type="component" value="Unassembled WGS sequence"/>
</dbReference>
<evidence type="ECO:0000313" key="2">
    <source>
        <dbReference type="Proteomes" id="UP001360953"/>
    </source>
</evidence>
<dbReference type="EMBL" id="JBBPEH010000011">
    <property type="protein sequence ID" value="KAK7532196.1"/>
    <property type="molecule type" value="Genomic_DNA"/>
</dbReference>
<keyword evidence="2" id="KW-1185">Reference proteome</keyword>
<dbReference type="RefSeq" id="XP_066651864.1">
    <property type="nucleotide sequence ID" value="XM_066798424.1"/>
</dbReference>
<name>A0ABR1LAC8_9PEZI</name>
<evidence type="ECO:0000313" key="1">
    <source>
        <dbReference type="EMBL" id="KAK7532196.1"/>
    </source>
</evidence>
<organism evidence="1 2">
    <name type="scientific">Phyllosticta citribraziliensis</name>
    <dbReference type="NCBI Taxonomy" id="989973"/>
    <lineage>
        <taxon>Eukaryota</taxon>
        <taxon>Fungi</taxon>
        <taxon>Dikarya</taxon>
        <taxon>Ascomycota</taxon>
        <taxon>Pezizomycotina</taxon>
        <taxon>Dothideomycetes</taxon>
        <taxon>Dothideomycetes incertae sedis</taxon>
        <taxon>Botryosphaeriales</taxon>
        <taxon>Phyllostictaceae</taxon>
        <taxon>Phyllosticta</taxon>
    </lineage>
</organism>
<reference evidence="1 2" key="1">
    <citation type="submission" date="2024-04" db="EMBL/GenBank/DDBJ databases">
        <title>Phyllosticta paracitricarpa is synonymous to the EU quarantine fungus P. citricarpa based on phylogenomic analyses.</title>
        <authorList>
            <consortium name="Lawrence Berkeley National Laboratory"/>
            <person name="Van ingen-buijs V.A."/>
            <person name="Van westerhoven A.C."/>
            <person name="Haridas S."/>
            <person name="Skiadas P."/>
            <person name="Martin F."/>
            <person name="Groenewald J.Z."/>
            <person name="Crous P.W."/>
            <person name="Seidl M.F."/>
        </authorList>
    </citation>
    <scope>NUCLEOTIDE SEQUENCE [LARGE SCALE GENOMIC DNA]</scope>
    <source>
        <strain evidence="1 2">CPC 17464</strain>
    </source>
</reference>
<comment type="caution">
    <text evidence="1">The sequence shown here is derived from an EMBL/GenBank/DDBJ whole genome shotgun (WGS) entry which is preliminary data.</text>
</comment>